<feature type="domain" description="ImpA N-terminal" evidence="1">
    <location>
        <begin position="13"/>
        <end position="145"/>
    </location>
</feature>
<dbReference type="EMBL" id="QJJK01000001">
    <property type="protein sequence ID" value="PXW64906.1"/>
    <property type="molecule type" value="Genomic_DNA"/>
</dbReference>
<dbReference type="RefSeq" id="WP_110372926.1">
    <property type="nucleotide sequence ID" value="NZ_JAHBRY010000001.1"/>
</dbReference>
<protein>
    <submittedName>
        <fullName evidence="2">Type VI secretion system protein ImpA</fullName>
    </submittedName>
</protein>
<reference evidence="2 3" key="1">
    <citation type="submission" date="2018-05" db="EMBL/GenBank/DDBJ databases">
        <title>Genomic Encyclopedia of Type Strains, Phase IV (KMG-IV): sequencing the most valuable type-strain genomes for metagenomic binning, comparative biology and taxonomic classification.</title>
        <authorList>
            <person name="Goeker M."/>
        </authorList>
    </citation>
    <scope>NUCLEOTIDE SEQUENCE [LARGE SCALE GENOMIC DNA]</scope>
    <source>
        <strain evidence="2 3">DSM 6462</strain>
    </source>
</reference>
<proteinExistence type="predicted"/>
<dbReference type="OrthoDB" id="9771118at2"/>
<evidence type="ECO:0000313" key="2">
    <source>
        <dbReference type="EMBL" id="PXW64906.1"/>
    </source>
</evidence>
<organism evidence="2 3">
    <name type="scientific">Chelatococcus asaccharovorans</name>
    <dbReference type="NCBI Taxonomy" id="28210"/>
    <lineage>
        <taxon>Bacteria</taxon>
        <taxon>Pseudomonadati</taxon>
        <taxon>Pseudomonadota</taxon>
        <taxon>Alphaproteobacteria</taxon>
        <taxon>Hyphomicrobiales</taxon>
        <taxon>Chelatococcaceae</taxon>
        <taxon>Chelatococcus</taxon>
    </lineage>
</organism>
<evidence type="ECO:0000313" key="3">
    <source>
        <dbReference type="Proteomes" id="UP000248021"/>
    </source>
</evidence>
<gene>
    <name evidence="2" type="ORF">C7450_101666</name>
</gene>
<evidence type="ECO:0000259" key="1">
    <source>
        <dbReference type="Pfam" id="PF06812"/>
    </source>
</evidence>
<comment type="caution">
    <text evidence="2">The sequence shown here is derived from an EMBL/GenBank/DDBJ whole genome shotgun (WGS) entry which is preliminary data.</text>
</comment>
<dbReference type="Proteomes" id="UP000248021">
    <property type="component" value="Unassembled WGS sequence"/>
</dbReference>
<name>A0A2V3UIA5_9HYPH</name>
<dbReference type="InterPro" id="IPR010657">
    <property type="entry name" value="ImpA_N"/>
</dbReference>
<dbReference type="InterPro" id="IPR017740">
    <property type="entry name" value="TssA-like"/>
</dbReference>
<dbReference type="AlphaFoldDB" id="A0A2V3UIA5"/>
<sequence length="371" mass="39136">MTAAALDIATIVAPLAGEAPAGADLRADGALSASYHMLRDARAAARAAERRAVYEEEDVDAGRVEATQAWRGVAAQAAQLLGETSKDLEVAAWLSEALLRLRGFQGLRDGFRVIAGLVDSFWDDLHPLPDGDGLQRRLSAVAGLNGEGTEGAIIAPIRMVPLIPSMGGAFTLWHYQCAARIERLTPVAAREAAMAEAGFSLEDIVSAARALPANERHEIFSAIVEAHAAVQAAGAALDRAAGEAAPSLRQIVDVLEEAREACRYLGLAPEGGVIATADNAPVGSTPSSGDSCRPADGVYASREAALAEILSIAAYLRRIEPHSLISYTLEEAVRRARLPLIDLLPELIPDGQARRRFLMAAGVRQADDDGE</sequence>
<dbReference type="NCBIfam" id="TIGR03363">
    <property type="entry name" value="VI_chp_8"/>
    <property type="match status" value="1"/>
</dbReference>
<dbReference type="PANTHER" id="PTHR37951:SF1">
    <property type="entry name" value="TYPE VI SECRETION SYSTEM COMPONENT TSSA1"/>
    <property type="match status" value="1"/>
</dbReference>
<keyword evidence="3" id="KW-1185">Reference proteome</keyword>
<accession>A0A2V3UIA5</accession>
<dbReference type="PANTHER" id="PTHR37951">
    <property type="entry name" value="CYTOPLASMIC PROTEIN-RELATED"/>
    <property type="match status" value="1"/>
</dbReference>
<dbReference type="Pfam" id="PF06812">
    <property type="entry name" value="ImpA_N"/>
    <property type="match status" value="1"/>
</dbReference>